<evidence type="ECO:0000256" key="11">
    <source>
        <dbReference type="ARBA" id="ARBA00023136"/>
    </source>
</evidence>
<dbReference type="PANTHER" id="PTHR42859:SF3">
    <property type="entry name" value="ION-TRANSLOCATING OXIDOREDUCTASE COMPLEX SUBUNIT B"/>
    <property type="match status" value="1"/>
</dbReference>
<dbReference type="Proteomes" id="UP001165267">
    <property type="component" value="Unassembled WGS sequence"/>
</dbReference>
<evidence type="ECO:0000256" key="5">
    <source>
        <dbReference type="ARBA" id="ARBA00022723"/>
    </source>
</evidence>
<keyword evidence="3" id="KW-0004">4Fe-4S</keyword>
<keyword evidence="7" id="KW-1278">Translocase</keyword>
<evidence type="ECO:0000256" key="10">
    <source>
        <dbReference type="ARBA" id="ARBA00023014"/>
    </source>
</evidence>
<keyword evidence="1" id="KW-0813">Transport</keyword>
<evidence type="ECO:0000259" key="13">
    <source>
        <dbReference type="PROSITE" id="PS51656"/>
    </source>
</evidence>
<dbReference type="SUPFAM" id="SSF54862">
    <property type="entry name" value="4Fe-4S ferredoxins"/>
    <property type="match status" value="1"/>
</dbReference>
<evidence type="ECO:0000313" key="15">
    <source>
        <dbReference type="Proteomes" id="UP001165267"/>
    </source>
</evidence>
<evidence type="ECO:0000256" key="3">
    <source>
        <dbReference type="ARBA" id="ARBA00022485"/>
    </source>
</evidence>
<dbReference type="Pfam" id="PF14697">
    <property type="entry name" value="Fer4_21"/>
    <property type="match status" value="1"/>
</dbReference>
<dbReference type="EMBL" id="JANKHG010000015">
    <property type="protein sequence ID" value="MCR2746028.1"/>
    <property type="molecule type" value="Genomic_DNA"/>
</dbReference>
<dbReference type="InterPro" id="IPR017900">
    <property type="entry name" value="4Fe4S_Fe_S_CS"/>
</dbReference>
<evidence type="ECO:0000256" key="4">
    <source>
        <dbReference type="ARBA" id="ARBA00022519"/>
    </source>
</evidence>
<keyword evidence="15" id="KW-1185">Reference proteome</keyword>
<reference evidence="14" key="1">
    <citation type="submission" date="2022-07" db="EMBL/GenBank/DDBJ databases">
        <authorList>
            <person name="Xamxidin M."/>
        </authorList>
    </citation>
    <scope>NUCLEOTIDE SEQUENCE</scope>
    <source>
        <strain evidence="14">YS8-69</strain>
    </source>
</reference>
<evidence type="ECO:0000256" key="1">
    <source>
        <dbReference type="ARBA" id="ARBA00022448"/>
    </source>
</evidence>
<dbReference type="PANTHER" id="PTHR42859">
    <property type="entry name" value="OXIDOREDUCTASE"/>
    <property type="match status" value="1"/>
</dbReference>
<dbReference type="PROSITE" id="PS00198">
    <property type="entry name" value="4FE4S_FER_1"/>
    <property type="match status" value="2"/>
</dbReference>
<keyword evidence="6" id="KW-0677">Repeat</keyword>
<keyword evidence="9" id="KW-0408">Iron</keyword>
<dbReference type="InterPro" id="IPR017896">
    <property type="entry name" value="4Fe4S_Fe-S-bd"/>
</dbReference>
<feature type="domain" description="4Fe-4S ferredoxin-type" evidence="12">
    <location>
        <begin position="112"/>
        <end position="141"/>
    </location>
</feature>
<dbReference type="PROSITE" id="PS51656">
    <property type="entry name" value="4FE4S"/>
    <property type="match status" value="1"/>
</dbReference>
<feature type="domain" description="4Fe-4S" evidence="13">
    <location>
        <begin position="7"/>
        <end position="66"/>
    </location>
</feature>
<evidence type="ECO:0000256" key="9">
    <source>
        <dbReference type="ARBA" id="ARBA00023004"/>
    </source>
</evidence>
<evidence type="ECO:0000256" key="6">
    <source>
        <dbReference type="ARBA" id="ARBA00022737"/>
    </source>
</evidence>
<feature type="domain" description="4Fe-4S ferredoxin-type" evidence="12">
    <location>
        <begin position="82"/>
        <end position="111"/>
    </location>
</feature>
<evidence type="ECO:0000259" key="12">
    <source>
        <dbReference type="PROSITE" id="PS51379"/>
    </source>
</evidence>
<keyword evidence="2" id="KW-1003">Cell membrane</keyword>
<dbReference type="PROSITE" id="PS51257">
    <property type="entry name" value="PROKAR_LIPOPROTEIN"/>
    <property type="match status" value="1"/>
</dbReference>
<dbReference type="NCBIfam" id="TIGR01944">
    <property type="entry name" value="rnfB"/>
    <property type="match status" value="1"/>
</dbReference>
<sequence length="222" mass="24342">MNSSPRMHEALVQEIDNLLPQTQCTQCGFAGCLPYATALAKQEVDLNRCPPGGKPTIRALSKLLDKPEKPVDPACGITIERHIASINPQHCIGCTLCIKACPVDAIVGSSKRRHAVLAELCTGCELCIPPCPVDCIDMVFLPEFSDWDQTQAHAARARMQNREIRLERQKEEQAMRLEAKAIHKLDELDDSPSPDAAAKKAVVQAALARARARRQAEKTTEA</sequence>
<evidence type="ECO:0000256" key="7">
    <source>
        <dbReference type="ARBA" id="ARBA00022967"/>
    </source>
</evidence>
<protein>
    <submittedName>
        <fullName evidence="14">RnfABCDGE type electron transport complex subunit B</fullName>
    </submittedName>
</protein>
<dbReference type="PROSITE" id="PS51379">
    <property type="entry name" value="4FE4S_FER_2"/>
    <property type="match status" value="2"/>
</dbReference>
<keyword evidence="11" id="KW-0472">Membrane</keyword>
<dbReference type="Gene3D" id="3.30.70.20">
    <property type="match status" value="1"/>
</dbReference>
<keyword evidence="4" id="KW-0997">Cell inner membrane</keyword>
<dbReference type="Gene3D" id="1.10.15.40">
    <property type="entry name" value="Electron transport complex subunit B, putative Fe-S cluster"/>
    <property type="match status" value="1"/>
</dbReference>
<name>A0ABT1XHG1_9BURK</name>
<gene>
    <name evidence="14" type="ORF">NSP04_05140</name>
</gene>
<evidence type="ECO:0000313" key="14">
    <source>
        <dbReference type="EMBL" id="MCR2746028.1"/>
    </source>
</evidence>
<dbReference type="Pfam" id="PF04060">
    <property type="entry name" value="FeS"/>
    <property type="match status" value="1"/>
</dbReference>
<accession>A0ABT1XHG1</accession>
<dbReference type="RefSeq" id="WP_257511273.1">
    <property type="nucleotide sequence ID" value="NZ_JANKHG010000015.1"/>
</dbReference>
<keyword evidence="10" id="KW-0411">Iron-sulfur</keyword>
<keyword evidence="5" id="KW-0479">Metal-binding</keyword>
<comment type="caution">
    <text evidence="14">The sequence shown here is derived from an EMBL/GenBank/DDBJ whole genome shotgun (WGS) entry which is preliminary data.</text>
</comment>
<dbReference type="InterPro" id="IPR050294">
    <property type="entry name" value="RnfB_subfamily"/>
</dbReference>
<keyword evidence="8" id="KW-0249">Electron transport</keyword>
<organism evidence="14 15">
    <name type="scientific">Limnobacter parvus</name>
    <dbReference type="NCBI Taxonomy" id="2939690"/>
    <lineage>
        <taxon>Bacteria</taxon>
        <taxon>Pseudomonadati</taxon>
        <taxon>Pseudomonadota</taxon>
        <taxon>Betaproteobacteria</taxon>
        <taxon>Burkholderiales</taxon>
        <taxon>Burkholderiaceae</taxon>
        <taxon>Limnobacter</taxon>
    </lineage>
</organism>
<dbReference type="InterPro" id="IPR007202">
    <property type="entry name" value="4Fe-4S_dom"/>
</dbReference>
<evidence type="ECO:0000256" key="2">
    <source>
        <dbReference type="ARBA" id="ARBA00022475"/>
    </source>
</evidence>
<proteinExistence type="predicted"/>
<evidence type="ECO:0000256" key="8">
    <source>
        <dbReference type="ARBA" id="ARBA00022982"/>
    </source>
</evidence>
<dbReference type="InterPro" id="IPR010207">
    <property type="entry name" value="Elect_transpt_cplx_RnfB/RsxB"/>
</dbReference>